<sequence length="239" mass="28005">MDIPRGLQSSISEFTNLEQKLILKVAKKLENNGFPINQLTRIHLKKRIDNTTDYYSDNEITFFVNPGIYKKDKFNWGIENIGIGWEDPSLIRTPDGGIEFEVGRKIKPEDLIMNLYRLQDSYDYGTLLKDHNVILKKINKTIVSSTLEEIKYFTANGVAELIKNYLIVLTQEQENIYEMTIRRMDNEFIDVKHFNTLFEQYRLKINLNTSRIEILDRFDPTFFPTPVAHPPTPIIKNKN</sequence>
<organism evidence="1 2">
    <name type="scientific">Aquimarina algiphila</name>
    <dbReference type="NCBI Taxonomy" id="2047982"/>
    <lineage>
        <taxon>Bacteria</taxon>
        <taxon>Pseudomonadati</taxon>
        <taxon>Bacteroidota</taxon>
        <taxon>Flavobacteriia</taxon>
        <taxon>Flavobacteriales</taxon>
        <taxon>Flavobacteriaceae</taxon>
        <taxon>Aquimarina</taxon>
    </lineage>
</organism>
<dbReference type="OrthoDB" id="1159300at2"/>
<dbReference type="EMBL" id="VLNR01000068">
    <property type="protein sequence ID" value="TSE04971.1"/>
    <property type="molecule type" value="Genomic_DNA"/>
</dbReference>
<dbReference type="Proteomes" id="UP000318833">
    <property type="component" value="Unassembled WGS sequence"/>
</dbReference>
<gene>
    <name evidence="1" type="ORF">FOF46_24405</name>
</gene>
<name>A0A554VDJ0_9FLAO</name>
<dbReference type="AlphaFoldDB" id="A0A554VDJ0"/>
<protein>
    <submittedName>
        <fullName evidence="1">Uncharacterized protein</fullName>
    </submittedName>
</protein>
<dbReference type="RefSeq" id="WP_143918269.1">
    <property type="nucleotide sequence ID" value="NZ_CANLFO010000007.1"/>
</dbReference>
<comment type="caution">
    <text evidence="1">The sequence shown here is derived from an EMBL/GenBank/DDBJ whole genome shotgun (WGS) entry which is preliminary data.</text>
</comment>
<evidence type="ECO:0000313" key="2">
    <source>
        <dbReference type="Proteomes" id="UP000318833"/>
    </source>
</evidence>
<accession>A0A554VDJ0</accession>
<reference evidence="1 2" key="1">
    <citation type="submission" date="2019-07" db="EMBL/GenBank/DDBJ databases">
        <title>The draft genome sequence of Aquimarina algiphila M91.</title>
        <authorList>
            <person name="Meng X."/>
        </authorList>
    </citation>
    <scope>NUCLEOTIDE SEQUENCE [LARGE SCALE GENOMIC DNA]</scope>
    <source>
        <strain evidence="1 2">M91</strain>
    </source>
</reference>
<proteinExistence type="predicted"/>
<evidence type="ECO:0000313" key="1">
    <source>
        <dbReference type="EMBL" id="TSE04971.1"/>
    </source>
</evidence>
<keyword evidence="2" id="KW-1185">Reference proteome</keyword>